<keyword evidence="2 5" id="KW-0418">Kinase</keyword>
<feature type="binding site" evidence="2">
    <location>
        <position position="260"/>
    </location>
    <ligand>
        <name>substrate</name>
    </ligand>
</feature>
<feature type="domain" description="PurM-like N-terminal" evidence="3">
    <location>
        <begin position="29"/>
        <end position="138"/>
    </location>
</feature>
<feature type="binding site" evidence="2">
    <location>
        <position position="209"/>
    </location>
    <ligand>
        <name>Mg(2+)</name>
        <dbReference type="ChEBI" id="CHEBI:18420"/>
        <label>3</label>
    </ligand>
</feature>
<protein>
    <recommendedName>
        <fullName evidence="2">Thiamine-monophosphate kinase</fullName>
        <shortName evidence="2">TMP kinase</shortName>
        <shortName evidence="2">Thiamine-phosphate kinase</shortName>
        <ecNumber evidence="2">2.7.4.16</ecNumber>
    </recommendedName>
</protein>
<reference evidence="5 6" key="1">
    <citation type="journal article" date="2011" name="Stand. Genomic Sci.">
        <title>Complete genome sequence of the halophilic and highly halotolerant Chromohalobacter salexigens type strain (1H11(T)).</title>
        <authorList>
            <person name="Copeland A."/>
            <person name="O'Connor K."/>
            <person name="Lucas S."/>
            <person name="Lapidus A."/>
            <person name="Berry K.W."/>
            <person name="Detter J.C."/>
            <person name="Del Rio T.G."/>
            <person name="Hammon N."/>
            <person name="Dalin E."/>
            <person name="Tice H."/>
            <person name="Pitluck S."/>
            <person name="Bruce D."/>
            <person name="Goodwin L."/>
            <person name="Han C."/>
            <person name="Tapia R."/>
            <person name="Saunders E."/>
            <person name="Schmutz J."/>
            <person name="Brettin T."/>
            <person name="Larimer F."/>
            <person name="Land M."/>
            <person name="Hauser L."/>
            <person name="Vargas C."/>
            <person name="Nieto J.J."/>
            <person name="Kyrpides N.C."/>
            <person name="Ivanova N."/>
            <person name="Goker M."/>
            <person name="Klenk H.P."/>
            <person name="Csonka L.N."/>
            <person name="Woyke T."/>
        </authorList>
    </citation>
    <scope>NUCLEOTIDE SEQUENCE [LARGE SCALE GENOMIC DNA]</scope>
    <source>
        <strain evidence="6">ATCC BAA-138 / DSM 3043 / CIP 106854 / NCIMB 13768 / 1H11</strain>
    </source>
</reference>
<feature type="binding site" evidence="2">
    <location>
        <position position="76"/>
    </location>
    <ligand>
        <name>Mg(2+)</name>
        <dbReference type="ChEBI" id="CHEBI:18420"/>
        <label>2</label>
    </ligand>
</feature>
<keyword evidence="2" id="KW-0067">ATP-binding</keyword>
<feature type="binding site" evidence="2">
    <location>
        <position position="76"/>
    </location>
    <ligand>
        <name>Mg(2+)</name>
        <dbReference type="ChEBI" id="CHEBI:18420"/>
        <label>4</label>
    </ligand>
</feature>
<dbReference type="GeneID" id="95335282"/>
<dbReference type="InterPro" id="IPR006283">
    <property type="entry name" value="ThiL-like"/>
</dbReference>
<feature type="binding site" evidence="2">
    <location>
        <position position="311"/>
    </location>
    <ligand>
        <name>substrate</name>
    </ligand>
</feature>
<feature type="binding site" evidence="2">
    <location>
        <position position="123"/>
    </location>
    <ligand>
        <name>Mg(2+)</name>
        <dbReference type="ChEBI" id="CHEBI:18420"/>
        <label>1</label>
    </ligand>
</feature>
<dbReference type="RefSeq" id="WP_011507874.1">
    <property type="nucleotide sequence ID" value="NC_007963.1"/>
</dbReference>
<keyword evidence="2" id="KW-0479">Metal-binding</keyword>
<dbReference type="CDD" id="cd02194">
    <property type="entry name" value="ThiL"/>
    <property type="match status" value="1"/>
</dbReference>
<dbReference type="EMBL" id="CP000285">
    <property type="protein sequence ID" value="ABE59928.1"/>
    <property type="molecule type" value="Genomic_DNA"/>
</dbReference>
<keyword evidence="2" id="KW-0547">Nucleotide-binding</keyword>
<comment type="caution">
    <text evidence="2">Lacks conserved residue(s) required for the propagation of feature annotation.</text>
</comment>
<feature type="binding site" evidence="2">
    <location>
        <position position="46"/>
    </location>
    <ligand>
        <name>Mg(2+)</name>
        <dbReference type="ChEBI" id="CHEBI:18420"/>
        <label>4</label>
    </ligand>
</feature>
<dbReference type="Pfam" id="PF02769">
    <property type="entry name" value="AIRS_C"/>
    <property type="match status" value="1"/>
</dbReference>
<feature type="binding site" evidence="2">
    <location>
        <position position="31"/>
    </location>
    <ligand>
        <name>Mg(2+)</name>
        <dbReference type="ChEBI" id="CHEBI:18420"/>
        <label>4</label>
    </ligand>
</feature>
<dbReference type="SUPFAM" id="SSF56042">
    <property type="entry name" value="PurM C-terminal domain-like"/>
    <property type="match status" value="1"/>
</dbReference>
<dbReference type="NCBIfam" id="TIGR01379">
    <property type="entry name" value="thiL"/>
    <property type="match status" value="1"/>
</dbReference>
<comment type="similarity">
    <text evidence="2">Belongs to the thiamine-monophosphate kinase family.</text>
</comment>
<dbReference type="Gene3D" id="3.90.650.10">
    <property type="entry name" value="PurM-like C-terminal domain"/>
    <property type="match status" value="1"/>
</dbReference>
<dbReference type="SUPFAM" id="SSF55326">
    <property type="entry name" value="PurM N-terminal domain-like"/>
    <property type="match status" value="1"/>
</dbReference>
<dbReference type="Pfam" id="PF00586">
    <property type="entry name" value="AIRS"/>
    <property type="match status" value="1"/>
</dbReference>
<evidence type="ECO:0000313" key="6">
    <source>
        <dbReference type="Proteomes" id="UP000000239"/>
    </source>
</evidence>
<name>Q1QUD0_CHRI1</name>
<dbReference type="EC" id="2.7.4.16" evidence="2"/>
<keyword evidence="2" id="KW-0460">Magnesium</keyword>
<dbReference type="InterPro" id="IPR036921">
    <property type="entry name" value="PurM-like_N_sf"/>
</dbReference>
<feature type="binding site" evidence="2">
    <location>
        <position position="31"/>
    </location>
    <ligand>
        <name>Mg(2+)</name>
        <dbReference type="ChEBI" id="CHEBI:18420"/>
        <label>3</label>
    </ligand>
</feature>
<dbReference type="InterPro" id="IPR036676">
    <property type="entry name" value="PurM-like_C_sf"/>
</dbReference>
<feature type="binding site" evidence="2">
    <location>
        <position position="212"/>
    </location>
    <ligand>
        <name>Mg(2+)</name>
        <dbReference type="ChEBI" id="CHEBI:18420"/>
        <label>5</label>
    </ligand>
</feature>
<dbReference type="UniPathway" id="UPA00060">
    <property type="reaction ID" value="UER00142"/>
</dbReference>
<dbReference type="GO" id="GO:0009229">
    <property type="term" value="P:thiamine diphosphate biosynthetic process"/>
    <property type="evidence" value="ECO:0007669"/>
    <property type="project" value="UniProtKB-UniRule"/>
</dbReference>
<evidence type="ECO:0000259" key="3">
    <source>
        <dbReference type="Pfam" id="PF00586"/>
    </source>
</evidence>
<comment type="function">
    <text evidence="2">Catalyzes the ATP-dependent phosphorylation of thiamine-monophosphate (TMP) to form thiamine-pyrophosphate (TPP), the active form of vitamin B1.</text>
</comment>
<dbReference type="AlphaFoldDB" id="Q1QUD0"/>
<gene>
    <name evidence="2" type="primary">thiL</name>
    <name evidence="5" type="ordered locus">Csal_2581</name>
</gene>
<accession>Q1QUD0</accession>
<comment type="pathway">
    <text evidence="2">Cofactor biosynthesis; thiamine diphosphate biosynthesis; thiamine diphosphate from thiamine phosphate: step 1/1.</text>
</comment>
<dbReference type="InterPro" id="IPR016188">
    <property type="entry name" value="PurM-like_N"/>
</dbReference>
<dbReference type="InterPro" id="IPR010918">
    <property type="entry name" value="PurM-like_C_dom"/>
</dbReference>
<evidence type="ECO:0000256" key="2">
    <source>
        <dbReference type="HAMAP-Rule" id="MF_02128"/>
    </source>
</evidence>
<dbReference type="eggNOG" id="COG0611">
    <property type="taxonomic scope" value="Bacteria"/>
</dbReference>
<evidence type="ECO:0000256" key="1">
    <source>
        <dbReference type="ARBA" id="ARBA00022977"/>
    </source>
</evidence>
<dbReference type="PANTHER" id="PTHR30270">
    <property type="entry name" value="THIAMINE-MONOPHOSPHATE KINASE"/>
    <property type="match status" value="1"/>
</dbReference>
<dbReference type="PANTHER" id="PTHR30270:SF0">
    <property type="entry name" value="THIAMINE-MONOPHOSPHATE KINASE"/>
    <property type="match status" value="1"/>
</dbReference>
<dbReference type="GO" id="GO:0000287">
    <property type="term" value="F:magnesium ion binding"/>
    <property type="evidence" value="ECO:0007669"/>
    <property type="project" value="UniProtKB-UniRule"/>
</dbReference>
<sequence length="319" mass="32609">MLGEFDIIARYFTTPDSEPPMPGVALGVGDDCALLSPEAGHELALSVDTSVVDVHFPGDAPPEAIGHRALAVALSDLAAMGARPRGCLMALTLSHAEPDWLERFAHGFRELGRRTATPLIGGDVTRGSLSIGVTVIGDVPAGQALRRTGAAPGERLAVTGSLGGGHAGLRMWQAGGHDLADPLLAAYLTPTPQLAAGQALRDLASAGLDISDGLLADLGHLCRASGVGAVLSPDDLPLAPSLDMTLGREAALHAALNGGDDYQLLVSVPDAAWADAQQRCAACDVALTEIGRVTAEPGIRGIPETLQGVGWQHFTGGAS</sequence>
<dbReference type="KEGG" id="csa:Csal_2581"/>
<comment type="catalytic activity">
    <reaction evidence="2">
        <text>thiamine phosphate + ATP = thiamine diphosphate + ADP</text>
        <dbReference type="Rhea" id="RHEA:15913"/>
        <dbReference type="ChEBI" id="CHEBI:30616"/>
        <dbReference type="ChEBI" id="CHEBI:37575"/>
        <dbReference type="ChEBI" id="CHEBI:58937"/>
        <dbReference type="ChEBI" id="CHEBI:456216"/>
        <dbReference type="EC" id="2.7.4.16"/>
    </reaction>
</comment>
<dbReference type="GO" id="GO:0009228">
    <property type="term" value="P:thiamine biosynthetic process"/>
    <property type="evidence" value="ECO:0007669"/>
    <property type="project" value="UniProtKB-KW"/>
</dbReference>
<keyword evidence="6" id="KW-1185">Reference proteome</keyword>
<feature type="binding site" evidence="2">
    <location>
        <position position="211"/>
    </location>
    <ligand>
        <name>ATP</name>
        <dbReference type="ChEBI" id="CHEBI:30616"/>
    </ligand>
</feature>
<feature type="binding site" evidence="2">
    <location>
        <position position="76"/>
    </location>
    <ligand>
        <name>Mg(2+)</name>
        <dbReference type="ChEBI" id="CHEBI:18420"/>
        <label>3</label>
    </ligand>
</feature>
<keyword evidence="1 2" id="KW-0784">Thiamine biosynthesis</keyword>
<evidence type="ECO:0000259" key="4">
    <source>
        <dbReference type="Pfam" id="PF02769"/>
    </source>
</evidence>
<dbReference type="GO" id="GO:0005524">
    <property type="term" value="F:ATP binding"/>
    <property type="evidence" value="ECO:0007669"/>
    <property type="project" value="UniProtKB-UniRule"/>
</dbReference>
<feature type="binding site" evidence="2">
    <location>
        <position position="48"/>
    </location>
    <ligand>
        <name>Mg(2+)</name>
        <dbReference type="ChEBI" id="CHEBI:18420"/>
        <label>2</label>
    </ligand>
</feature>
<organism evidence="5 6">
    <name type="scientific">Chromohalobacter israelensis (strain ATCC BAA-138 / DSM 3043 / CIP 106854 / NCIMB 13768 / 1H11)</name>
    <name type="common">Chromohalobacter salexigens</name>
    <dbReference type="NCBI Taxonomy" id="290398"/>
    <lineage>
        <taxon>Bacteria</taxon>
        <taxon>Pseudomonadati</taxon>
        <taxon>Pseudomonadota</taxon>
        <taxon>Gammaproteobacteria</taxon>
        <taxon>Oceanospirillales</taxon>
        <taxon>Halomonadaceae</taxon>
        <taxon>Chromohalobacter</taxon>
    </lineage>
</organism>
<dbReference type="PIRSF" id="PIRSF005303">
    <property type="entry name" value="Thiam_monoph_kin"/>
    <property type="match status" value="1"/>
</dbReference>
<dbReference type="GO" id="GO:0009030">
    <property type="term" value="F:thiamine-phosphate kinase activity"/>
    <property type="evidence" value="ECO:0007669"/>
    <property type="project" value="UniProtKB-UniRule"/>
</dbReference>
<dbReference type="OrthoDB" id="9802811at2"/>
<dbReference type="Proteomes" id="UP000000239">
    <property type="component" value="Chromosome"/>
</dbReference>
<proteinExistence type="inferred from homology"/>
<comment type="miscellaneous">
    <text evidence="2">Reaction mechanism of ThiL seems to utilize a direct, inline transfer of the gamma-phosphate of ATP to TMP rather than a phosphorylated enzyme intermediate.</text>
</comment>
<dbReference type="HOGENOM" id="CLU_046964_3_0_6"/>
<feature type="domain" description="PurM-like C-terminal" evidence="4">
    <location>
        <begin position="152"/>
        <end position="300"/>
    </location>
</feature>
<dbReference type="STRING" id="290398.Csal_2581"/>
<dbReference type="HAMAP" id="MF_02128">
    <property type="entry name" value="TMP_kinase"/>
    <property type="match status" value="1"/>
</dbReference>
<feature type="binding site" evidence="2">
    <location>
        <begin position="122"/>
        <end position="123"/>
    </location>
    <ligand>
        <name>ATP</name>
        <dbReference type="ChEBI" id="CHEBI:30616"/>
    </ligand>
</feature>
<feature type="binding site" evidence="2">
    <location>
        <position position="48"/>
    </location>
    <ligand>
        <name>Mg(2+)</name>
        <dbReference type="ChEBI" id="CHEBI:18420"/>
        <label>1</label>
    </ligand>
</feature>
<evidence type="ECO:0000313" key="5">
    <source>
        <dbReference type="EMBL" id="ABE59928.1"/>
    </source>
</evidence>
<dbReference type="Gene3D" id="3.30.1330.10">
    <property type="entry name" value="PurM-like, N-terminal domain"/>
    <property type="match status" value="1"/>
</dbReference>
<keyword evidence="2 5" id="KW-0808">Transferase</keyword>
<feature type="binding site" evidence="2">
    <location>
        <position position="55"/>
    </location>
    <ligand>
        <name>substrate</name>
    </ligand>
</feature>
<feature type="binding site" evidence="2">
    <location>
        <position position="147"/>
    </location>
    <ligand>
        <name>ATP</name>
        <dbReference type="ChEBI" id="CHEBI:30616"/>
    </ligand>
</feature>